<dbReference type="Proteomes" id="UP000222542">
    <property type="component" value="Unassembled WGS sequence"/>
</dbReference>
<dbReference type="PANTHER" id="PTHR10755:SF0">
    <property type="entry name" value="OXYGEN-DEPENDENT COPROPORPHYRINOGEN-III OXIDASE, MITOCHONDRIAL"/>
    <property type="match status" value="1"/>
</dbReference>
<dbReference type="GO" id="GO:0006782">
    <property type="term" value="P:protoporphyrinogen IX biosynthetic process"/>
    <property type="evidence" value="ECO:0007669"/>
    <property type="project" value="UniProtKB-UniPathway"/>
</dbReference>
<dbReference type="Gene3D" id="3.40.1500.10">
    <property type="entry name" value="Coproporphyrinogen III oxidase, aerobic"/>
    <property type="match status" value="1"/>
</dbReference>
<evidence type="ECO:0000256" key="3">
    <source>
        <dbReference type="ARBA" id="ARBA00011738"/>
    </source>
</evidence>
<sequence>MLYQSRNKWKHGGWEVGGSEGESNIHTRVFEAKLQDGAVWEKAGVSVSVVYGVMPPEAYRAAIPTDNEDVVKPGPVPFFAAGISSVLHPKKSICTNTAF</sequence>
<evidence type="ECO:0000313" key="8">
    <source>
        <dbReference type="EMBL" id="PHT95132.1"/>
    </source>
</evidence>
<dbReference type="PRINTS" id="PR00073">
    <property type="entry name" value="COPRGNOXDASE"/>
</dbReference>
<protein>
    <recommendedName>
        <fullName evidence="4">coproporphyrinogen oxidase</fullName>
        <ecNumber evidence="4">1.3.3.3</ecNumber>
    </recommendedName>
</protein>
<dbReference type="InterPro" id="IPR001260">
    <property type="entry name" value="Coprogen_oxidase_aer"/>
</dbReference>
<dbReference type="InterPro" id="IPR036406">
    <property type="entry name" value="Coprogen_oxidase_aer_sf"/>
</dbReference>
<organism evidence="8 9">
    <name type="scientific">Capsicum annuum</name>
    <name type="common">Capsicum pepper</name>
    <dbReference type="NCBI Taxonomy" id="4072"/>
    <lineage>
        <taxon>Eukaryota</taxon>
        <taxon>Viridiplantae</taxon>
        <taxon>Streptophyta</taxon>
        <taxon>Embryophyta</taxon>
        <taxon>Tracheophyta</taxon>
        <taxon>Spermatophyta</taxon>
        <taxon>Magnoliopsida</taxon>
        <taxon>eudicotyledons</taxon>
        <taxon>Gunneridae</taxon>
        <taxon>Pentapetalae</taxon>
        <taxon>asterids</taxon>
        <taxon>lamiids</taxon>
        <taxon>Solanales</taxon>
        <taxon>Solanaceae</taxon>
        <taxon>Solanoideae</taxon>
        <taxon>Capsiceae</taxon>
        <taxon>Capsicum</taxon>
    </lineage>
</organism>
<evidence type="ECO:0000256" key="2">
    <source>
        <dbReference type="ARBA" id="ARBA00010644"/>
    </source>
</evidence>
<dbReference type="SUPFAM" id="SSF102886">
    <property type="entry name" value="Coproporphyrinogen III oxidase"/>
    <property type="match status" value="1"/>
</dbReference>
<keyword evidence="9" id="KW-1185">Reference proteome</keyword>
<keyword evidence="6" id="KW-0627">Porphyrin biosynthesis</keyword>
<evidence type="ECO:0000256" key="5">
    <source>
        <dbReference type="ARBA" id="ARBA00023002"/>
    </source>
</evidence>
<dbReference type="Pfam" id="PF01218">
    <property type="entry name" value="Coprogen_oxidas"/>
    <property type="match status" value="1"/>
</dbReference>
<comment type="subunit">
    <text evidence="3">Homodimer.</text>
</comment>
<dbReference type="EMBL" id="AYRZ02000001">
    <property type="protein sequence ID" value="PHT95132.1"/>
    <property type="molecule type" value="Genomic_DNA"/>
</dbReference>
<gene>
    <name evidence="8" type="ORF">T459_03014</name>
</gene>
<reference evidence="8 9" key="2">
    <citation type="journal article" date="2017" name="Genome Biol.">
        <title>New reference genome sequences of hot pepper reveal the massive evolution of plant disease-resistance genes by retroduplication.</title>
        <authorList>
            <person name="Kim S."/>
            <person name="Park J."/>
            <person name="Yeom S.I."/>
            <person name="Kim Y.M."/>
            <person name="Seo E."/>
            <person name="Kim K.T."/>
            <person name="Kim M.S."/>
            <person name="Lee J.M."/>
            <person name="Cheong K."/>
            <person name="Shin H.S."/>
            <person name="Kim S.B."/>
            <person name="Han K."/>
            <person name="Lee J."/>
            <person name="Park M."/>
            <person name="Lee H.A."/>
            <person name="Lee H.Y."/>
            <person name="Lee Y."/>
            <person name="Oh S."/>
            <person name="Lee J.H."/>
            <person name="Choi E."/>
            <person name="Choi E."/>
            <person name="Lee S.E."/>
            <person name="Jeon J."/>
            <person name="Kim H."/>
            <person name="Choi G."/>
            <person name="Song H."/>
            <person name="Lee J."/>
            <person name="Lee S.C."/>
            <person name="Kwon J.K."/>
            <person name="Lee H.Y."/>
            <person name="Koo N."/>
            <person name="Hong Y."/>
            <person name="Kim R.W."/>
            <person name="Kang W.H."/>
            <person name="Huh J.H."/>
            <person name="Kang B.C."/>
            <person name="Yang T.J."/>
            <person name="Lee Y.H."/>
            <person name="Bennetzen J.L."/>
            <person name="Choi D."/>
        </authorList>
    </citation>
    <scope>NUCLEOTIDE SEQUENCE [LARGE SCALE GENOMIC DNA]</scope>
    <source>
        <strain evidence="9">cv. CM334</strain>
    </source>
</reference>
<name>A0A2G3ALN4_CAPAN</name>
<comment type="pathway">
    <text evidence="1">Porphyrin-containing compound metabolism; protoporphyrin-IX biosynthesis; protoporphyrinogen-IX from coproporphyrinogen-III (O2 route): step 1/1.</text>
</comment>
<dbReference type="EC" id="1.3.3.3" evidence="4"/>
<dbReference type="PANTHER" id="PTHR10755">
    <property type="entry name" value="COPROPORPHYRINOGEN III OXIDASE, MITOCHONDRIAL"/>
    <property type="match status" value="1"/>
</dbReference>
<accession>A0A2G3ALN4</accession>
<evidence type="ECO:0000256" key="7">
    <source>
        <dbReference type="ARBA" id="ARBA00049102"/>
    </source>
</evidence>
<proteinExistence type="inferred from homology"/>
<dbReference type="AlphaFoldDB" id="A0A2G3ALN4"/>
<dbReference type="Gramene" id="PHT95132">
    <property type="protein sequence ID" value="PHT95132"/>
    <property type="gene ID" value="T459_03014"/>
</dbReference>
<keyword evidence="5" id="KW-0560">Oxidoreductase</keyword>
<dbReference type="UniPathway" id="UPA00251">
    <property type="reaction ID" value="UER00322"/>
</dbReference>
<reference evidence="8 9" key="1">
    <citation type="journal article" date="2014" name="Nat. Genet.">
        <title>Genome sequence of the hot pepper provides insights into the evolution of pungency in Capsicum species.</title>
        <authorList>
            <person name="Kim S."/>
            <person name="Park M."/>
            <person name="Yeom S.I."/>
            <person name="Kim Y.M."/>
            <person name="Lee J.M."/>
            <person name="Lee H.A."/>
            <person name="Seo E."/>
            <person name="Choi J."/>
            <person name="Cheong K."/>
            <person name="Kim K.T."/>
            <person name="Jung K."/>
            <person name="Lee G.W."/>
            <person name="Oh S.K."/>
            <person name="Bae C."/>
            <person name="Kim S.B."/>
            <person name="Lee H.Y."/>
            <person name="Kim S.Y."/>
            <person name="Kim M.S."/>
            <person name="Kang B.C."/>
            <person name="Jo Y.D."/>
            <person name="Yang H.B."/>
            <person name="Jeong H.J."/>
            <person name="Kang W.H."/>
            <person name="Kwon J.K."/>
            <person name="Shin C."/>
            <person name="Lim J.Y."/>
            <person name="Park J.H."/>
            <person name="Huh J.H."/>
            <person name="Kim J.S."/>
            <person name="Kim B.D."/>
            <person name="Cohen O."/>
            <person name="Paran I."/>
            <person name="Suh M.C."/>
            <person name="Lee S.B."/>
            <person name="Kim Y.K."/>
            <person name="Shin Y."/>
            <person name="Noh S.J."/>
            <person name="Park J."/>
            <person name="Seo Y.S."/>
            <person name="Kwon S.Y."/>
            <person name="Kim H.A."/>
            <person name="Park J.M."/>
            <person name="Kim H.J."/>
            <person name="Choi S.B."/>
            <person name="Bosland P.W."/>
            <person name="Reeves G."/>
            <person name="Jo S.H."/>
            <person name="Lee B.W."/>
            <person name="Cho H.T."/>
            <person name="Choi H.S."/>
            <person name="Lee M.S."/>
            <person name="Yu Y."/>
            <person name="Do Choi Y."/>
            <person name="Park B.S."/>
            <person name="van Deynze A."/>
            <person name="Ashrafi H."/>
            <person name="Hill T."/>
            <person name="Kim W.T."/>
            <person name="Pai H.S."/>
            <person name="Ahn H.K."/>
            <person name="Yeam I."/>
            <person name="Giovannoni J.J."/>
            <person name="Rose J.K."/>
            <person name="Sorensen I."/>
            <person name="Lee S.J."/>
            <person name="Kim R.W."/>
            <person name="Choi I.Y."/>
            <person name="Choi B.S."/>
            <person name="Lim J.S."/>
            <person name="Lee Y.H."/>
            <person name="Choi D."/>
        </authorList>
    </citation>
    <scope>NUCLEOTIDE SEQUENCE [LARGE SCALE GENOMIC DNA]</scope>
    <source>
        <strain evidence="9">cv. CM334</strain>
    </source>
</reference>
<evidence type="ECO:0000256" key="1">
    <source>
        <dbReference type="ARBA" id="ARBA00005168"/>
    </source>
</evidence>
<comment type="similarity">
    <text evidence="2">Belongs to the aerobic coproporphyrinogen-III oxidase family.</text>
</comment>
<evidence type="ECO:0000313" key="9">
    <source>
        <dbReference type="Proteomes" id="UP000222542"/>
    </source>
</evidence>
<dbReference type="GO" id="GO:0004109">
    <property type="term" value="F:coproporphyrinogen oxidase activity"/>
    <property type="evidence" value="ECO:0007669"/>
    <property type="project" value="UniProtKB-EC"/>
</dbReference>
<evidence type="ECO:0000256" key="6">
    <source>
        <dbReference type="ARBA" id="ARBA00023244"/>
    </source>
</evidence>
<comment type="catalytic activity">
    <reaction evidence="7">
        <text>coproporphyrinogen III + O2 + 2 H(+) = protoporphyrinogen IX + 2 CO2 + 2 H2O</text>
        <dbReference type="Rhea" id="RHEA:18257"/>
        <dbReference type="ChEBI" id="CHEBI:15377"/>
        <dbReference type="ChEBI" id="CHEBI:15378"/>
        <dbReference type="ChEBI" id="CHEBI:15379"/>
        <dbReference type="ChEBI" id="CHEBI:16526"/>
        <dbReference type="ChEBI" id="CHEBI:57307"/>
        <dbReference type="ChEBI" id="CHEBI:57309"/>
        <dbReference type="EC" id="1.3.3.3"/>
    </reaction>
</comment>
<evidence type="ECO:0000256" key="4">
    <source>
        <dbReference type="ARBA" id="ARBA00012869"/>
    </source>
</evidence>
<dbReference type="STRING" id="4072.A0A2G3ALN4"/>
<comment type="caution">
    <text evidence="8">The sequence shown here is derived from an EMBL/GenBank/DDBJ whole genome shotgun (WGS) entry which is preliminary data.</text>
</comment>